<dbReference type="GO" id="GO:0042054">
    <property type="term" value="F:histone methyltransferase activity"/>
    <property type="evidence" value="ECO:0007669"/>
    <property type="project" value="InterPro"/>
</dbReference>
<dbReference type="InterPro" id="IPR001214">
    <property type="entry name" value="SET_dom"/>
</dbReference>
<evidence type="ECO:0000256" key="2">
    <source>
        <dbReference type="ARBA" id="ARBA00022454"/>
    </source>
</evidence>
<gene>
    <name evidence="14" type="ORF">IEQ34_005087</name>
</gene>
<feature type="region of interest" description="Disordered" evidence="9">
    <location>
        <begin position="1"/>
        <end position="22"/>
    </location>
</feature>
<dbReference type="SUPFAM" id="SSF88697">
    <property type="entry name" value="PUA domain-like"/>
    <property type="match status" value="1"/>
</dbReference>
<comment type="caution">
    <text evidence="14">The sequence shown here is derived from an EMBL/GenBank/DDBJ whole genome shotgun (WGS) entry which is preliminary data.</text>
</comment>
<keyword evidence="6" id="KW-0156">Chromatin regulator</keyword>
<feature type="domain" description="SET" evidence="10">
    <location>
        <begin position="536"/>
        <end position="679"/>
    </location>
</feature>
<dbReference type="PROSITE" id="PS51015">
    <property type="entry name" value="YDG"/>
    <property type="match status" value="1"/>
</dbReference>
<dbReference type="PROSITE" id="PS50867">
    <property type="entry name" value="PRE_SET"/>
    <property type="match status" value="1"/>
</dbReference>
<evidence type="ECO:0000256" key="8">
    <source>
        <dbReference type="PROSITE-ProRule" id="PRU00358"/>
    </source>
</evidence>
<dbReference type="GO" id="GO:0008270">
    <property type="term" value="F:zinc ion binding"/>
    <property type="evidence" value="ECO:0007669"/>
    <property type="project" value="InterPro"/>
</dbReference>
<organism evidence="14 15">
    <name type="scientific">Dendrobium chrysotoxum</name>
    <name type="common">Orchid</name>
    <dbReference type="NCBI Taxonomy" id="161865"/>
    <lineage>
        <taxon>Eukaryota</taxon>
        <taxon>Viridiplantae</taxon>
        <taxon>Streptophyta</taxon>
        <taxon>Embryophyta</taxon>
        <taxon>Tracheophyta</taxon>
        <taxon>Spermatophyta</taxon>
        <taxon>Magnoliopsida</taxon>
        <taxon>Liliopsida</taxon>
        <taxon>Asparagales</taxon>
        <taxon>Orchidaceae</taxon>
        <taxon>Epidendroideae</taxon>
        <taxon>Malaxideae</taxon>
        <taxon>Dendrobiinae</taxon>
        <taxon>Dendrobium</taxon>
    </lineage>
</organism>
<evidence type="ECO:0000256" key="9">
    <source>
        <dbReference type="SAM" id="MobiDB-lite"/>
    </source>
</evidence>
<dbReference type="AlphaFoldDB" id="A0AAV7GU39"/>
<accession>A0AAV7GU39</accession>
<dbReference type="InterPro" id="IPR015947">
    <property type="entry name" value="PUA-like_sf"/>
</dbReference>
<reference evidence="14 15" key="1">
    <citation type="journal article" date="2021" name="Hortic Res">
        <title>Chromosome-scale assembly of the Dendrobium chrysotoxum genome enhances the understanding of orchid evolution.</title>
        <authorList>
            <person name="Zhang Y."/>
            <person name="Zhang G.Q."/>
            <person name="Zhang D."/>
            <person name="Liu X.D."/>
            <person name="Xu X.Y."/>
            <person name="Sun W.H."/>
            <person name="Yu X."/>
            <person name="Zhu X."/>
            <person name="Wang Z.W."/>
            <person name="Zhao X."/>
            <person name="Zhong W.Y."/>
            <person name="Chen H."/>
            <person name="Yin W.L."/>
            <person name="Huang T."/>
            <person name="Niu S.C."/>
            <person name="Liu Z.J."/>
        </authorList>
    </citation>
    <scope>NUCLEOTIDE SEQUENCE [LARGE SCALE GENOMIC DNA]</scope>
    <source>
        <strain evidence="14">Lindl</strain>
    </source>
</reference>
<evidence type="ECO:0000259" key="11">
    <source>
        <dbReference type="PROSITE" id="PS50867"/>
    </source>
</evidence>
<dbReference type="InterPro" id="IPR007728">
    <property type="entry name" value="Pre-SET_dom"/>
</dbReference>
<dbReference type="PROSITE" id="PS50868">
    <property type="entry name" value="POST_SET"/>
    <property type="match status" value="1"/>
</dbReference>
<protein>
    <recommendedName>
        <fullName evidence="16">Histone-lysine N-methyltransferase, H3 lysine-9 specific SUVH1</fullName>
    </recommendedName>
</protein>
<dbReference type="InterPro" id="IPR046341">
    <property type="entry name" value="SET_dom_sf"/>
</dbReference>
<dbReference type="Gene3D" id="2.170.270.10">
    <property type="entry name" value="SET domain"/>
    <property type="match status" value="1"/>
</dbReference>
<keyword evidence="3" id="KW-0489">Methyltransferase</keyword>
<feature type="domain" description="Pre-SET" evidence="11">
    <location>
        <begin position="472"/>
        <end position="533"/>
    </location>
</feature>
<dbReference type="Pfam" id="PF00856">
    <property type="entry name" value="SET"/>
    <property type="match status" value="1"/>
</dbReference>
<comment type="subcellular location">
    <subcellularLocation>
        <location evidence="1">Chromosome</location>
    </subcellularLocation>
    <subcellularLocation>
        <location evidence="8">Nucleus</location>
    </subcellularLocation>
</comment>
<feature type="compositionally biased region" description="Basic residues" evidence="9">
    <location>
        <begin position="1"/>
        <end position="15"/>
    </location>
</feature>
<evidence type="ECO:0000256" key="7">
    <source>
        <dbReference type="ARBA" id="ARBA00023242"/>
    </source>
</evidence>
<dbReference type="FunFam" id="2.30.280.10:FF:000003">
    <property type="entry name" value="Histone-lysine N-methyltransferase, H3 lysine-9 specific SUVH5"/>
    <property type="match status" value="1"/>
</dbReference>
<evidence type="ECO:0000259" key="13">
    <source>
        <dbReference type="PROSITE" id="PS51015"/>
    </source>
</evidence>
<proteinExistence type="predicted"/>
<evidence type="ECO:0000256" key="6">
    <source>
        <dbReference type="ARBA" id="ARBA00022853"/>
    </source>
</evidence>
<dbReference type="GO" id="GO:0032259">
    <property type="term" value="P:methylation"/>
    <property type="evidence" value="ECO:0007669"/>
    <property type="project" value="UniProtKB-KW"/>
</dbReference>
<dbReference type="PROSITE" id="PS50280">
    <property type="entry name" value="SET"/>
    <property type="match status" value="1"/>
</dbReference>
<dbReference type="GO" id="GO:0003690">
    <property type="term" value="F:double-stranded DNA binding"/>
    <property type="evidence" value="ECO:0007669"/>
    <property type="project" value="TreeGrafter"/>
</dbReference>
<dbReference type="Proteomes" id="UP000775213">
    <property type="component" value="Unassembled WGS sequence"/>
</dbReference>
<sequence length="710" mass="78735">MAQTGRRHGQGRSHNRARDTMGKLADQGCAMEARKTKEDAVLDVKPLRSLAPMFPAPYGFNTTFNSSSSAPPFVCVSPFGAPLPSEDRFPSFFNTPVPSSQPAKDRAPSANGSYQGAFHSPVAIDLDEEAEQLIRTSSFGRKIKRPGKMSISHYHLAGGSKAEGGGDRSKSQQRKRPRKITDLSLIRPTSLDPRESVEVVLMTFDALRRRLLQLDETTDASKRADLKAGSIMSANDLRTNMGKRIGSVPGVEVGDIFYFRIELCLVGMHAPSMAGIDYMMTRYAEVDEPAAISIVSAGGYENDEGDVDVLIYTGQGGGGGNKHAEKKQFDDQKLERGNLALEKSTHRGNLVRVIRSAKDMNLISGKIYIYDGLYKIHESWIEKGKSGFNVFKYKLLREPGQPEGLVVWKRTAEWILNPSSRGRVILPDISSGVENMQVCLVNEVDDAKGPSHFTYATSVKYMRPISSMRPLQNCRCLSVCLPGDANCSCSQQNDGNLPYSSNGLLVNRKSVLYECNSLCSCSFNCRNRVTQKGVKLHFEVFRTKDRGWGLRSWDPIRAGTFICEYAGEIVDKIDVDDFGEEEHYNFRATYLDEKTQKWNHGPELIGEPSVNHSEIFKPLPIIINAKNVGNIARFMNHSCSPNVLWQPVLYDHSEEGYPHIMFFAIKHIPPMTELTFDYGVSGDNGLSSLAGLKEPKKCLCGSPKCRGLFG</sequence>
<dbReference type="PROSITE" id="PS51575">
    <property type="entry name" value="SAM_MT43_SUVAR39_2"/>
    <property type="match status" value="1"/>
</dbReference>
<name>A0AAV7GU39_DENCH</name>
<feature type="domain" description="YDG" evidence="13">
    <location>
        <begin position="246"/>
        <end position="397"/>
    </location>
</feature>
<evidence type="ECO:0000259" key="10">
    <source>
        <dbReference type="PROSITE" id="PS50280"/>
    </source>
</evidence>
<keyword evidence="2" id="KW-0158">Chromosome</keyword>
<feature type="region of interest" description="Disordered" evidence="9">
    <location>
        <begin position="156"/>
        <end position="180"/>
    </location>
</feature>
<dbReference type="PANTHER" id="PTHR45660:SF13">
    <property type="entry name" value="HISTONE-LYSINE N-METHYLTRANSFERASE SETMAR"/>
    <property type="match status" value="1"/>
</dbReference>
<keyword evidence="5" id="KW-0949">S-adenosyl-L-methionine</keyword>
<evidence type="ECO:0000259" key="12">
    <source>
        <dbReference type="PROSITE" id="PS50868"/>
    </source>
</evidence>
<evidence type="ECO:0000256" key="1">
    <source>
        <dbReference type="ARBA" id="ARBA00004286"/>
    </source>
</evidence>
<evidence type="ECO:0000256" key="4">
    <source>
        <dbReference type="ARBA" id="ARBA00022679"/>
    </source>
</evidence>
<dbReference type="GO" id="GO:0005694">
    <property type="term" value="C:chromosome"/>
    <property type="evidence" value="ECO:0007669"/>
    <property type="project" value="UniProtKB-SubCell"/>
</dbReference>
<dbReference type="Gene3D" id="2.30.280.10">
    <property type="entry name" value="SRA-YDG"/>
    <property type="match status" value="1"/>
</dbReference>
<dbReference type="SMART" id="SM00466">
    <property type="entry name" value="SRA"/>
    <property type="match status" value="1"/>
</dbReference>
<dbReference type="EMBL" id="JAGFBR010000006">
    <property type="protein sequence ID" value="KAH0464984.1"/>
    <property type="molecule type" value="Genomic_DNA"/>
</dbReference>
<evidence type="ECO:0008006" key="16">
    <source>
        <dbReference type="Google" id="ProtNLM"/>
    </source>
</evidence>
<dbReference type="InterPro" id="IPR003105">
    <property type="entry name" value="SRA_YDG"/>
</dbReference>
<feature type="domain" description="Post-SET" evidence="12">
    <location>
        <begin position="694"/>
        <end position="710"/>
    </location>
</feature>
<evidence type="ECO:0000256" key="5">
    <source>
        <dbReference type="ARBA" id="ARBA00022691"/>
    </source>
</evidence>
<dbReference type="Pfam" id="PF02182">
    <property type="entry name" value="SAD_SRA"/>
    <property type="match status" value="1"/>
</dbReference>
<dbReference type="SMART" id="SM00468">
    <property type="entry name" value="PreSET"/>
    <property type="match status" value="1"/>
</dbReference>
<dbReference type="InterPro" id="IPR025794">
    <property type="entry name" value="H3-K9-MeTrfase_plant"/>
</dbReference>
<dbReference type="GO" id="GO:0005634">
    <property type="term" value="C:nucleus"/>
    <property type="evidence" value="ECO:0007669"/>
    <property type="project" value="UniProtKB-SubCell"/>
</dbReference>
<dbReference type="InterPro" id="IPR003616">
    <property type="entry name" value="Post-SET_dom"/>
</dbReference>
<dbReference type="InterPro" id="IPR036987">
    <property type="entry name" value="SRA-YDG_sf"/>
</dbReference>
<dbReference type="SUPFAM" id="SSF82199">
    <property type="entry name" value="SET domain"/>
    <property type="match status" value="1"/>
</dbReference>
<evidence type="ECO:0000313" key="14">
    <source>
        <dbReference type="EMBL" id="KAH0464984.1"/>
    </source>
</evidence>
<dbReference type="PANTHER" id="PTHR45660">
    <property type="entry name" value="HISTONE-LYSINE N-METHYLTRANSFERASE SETMAR"/>
    <property type="match status" value="1"/>
</dbReference>
<dbReference type="InterPro" id="IPR051357">
    <property type="entry name" value="H3K9_HMTase_SUVAR3-9"/>
</dbReference>
<evidence type="ECO:0000313" key="15">
    <source>
        <dbReference type="Proteomes" id="UP000775213"/>
    </source>
</evidence>
<keyword evidence="15" id="KW-1185">Reference proteome</keyword>
<keyword evidence="4" id="KW-0808">Transferase</keyword>
<evidence type="ECO:0000256" key="3">
    <source>
        <dbReference type="ARBA" id="ARBA00022603"/>
    </source>
</evidence>
<dbReference type="Pfam" id="PF05033">
    <property type="entry name" value="Pre-SET"/>
    <property type="match status" value="1"/>
</dbReference>
<keyword evidence="7 8" id="KW-0539">Nucleus</keyword>
<dbReference type="SMART" id="SM00317">
    <property type="entry name" value="SET"/>
    <property type="match status" value="1"/>
</dbReference>